<dbReference type="GeneID" id="23116213"/>
<dbReference type="InterPro" id="IPR015943">
    <property type="entry name" value="WD40/YVTN_repeat-like_dom_sf"/>
</dbReference>
<dbReference type="InterPro" id="IPR019405">
    <property type="entry name" value="Lactonase_7-beta_prop"/>
</dbReference>
<dbReference type="GO" id="GO:0017057">
    <property type="term" value="F:6-phosphogluconolactonase activity"/>
    <property type="evidence" value="ECO:0007669"/>
    <property type="project" value="UniProtKB-EC"/>
</dbReference>
<dbReference type="EC" id="3.1.1.31" evidence="2"/>
<dbReference type="Gene3D" id="2.130.10.10">
    <property type="entry name" value="YVTN repeat-like/Quinoprotein amine dehydrogenase"/>
    <property type="match status" value="1"/>
</dbReference>
<evidence type="ECO:0000256" key="1">
    <source>
        <dbReference type="ARBA" id="ARBA00005564"/>
    </source>
</evidence>
<proteinExistence type="inferred from homology"/>
<reference evidence="2" key="1">
    <citation type="submission" date="2019-11" db="EMBL/GenBank/DDBJ databases">
        <authorList>
            <person name="Feng L."/>
        </authorList>
    </citation>
    <scope>NUCLEOTIDE SEQUENCE</scope>
    <source>
        <strain evidence="2">CbolteaeLFYP116</strain>
    </source>
</reference>
<evidence type="ECO:0000313" key="2">
    <source>
        <dbReference type="EMBL" id="VYT35028.1"/>
    </source>
</evidence>
<keyword evidence="2" id="KW-0378">Hydrolase</keyword>
<dbReference type="EMBL" id="CACRTF010000014">
    <property type="protein sequence ID" value="VYT35028.1"/>
    <property type="molecule type" value="Genomic_DNA"/>
</dbReference>
<gene>
    <name evidence="2" type="primary">pgl_6</name>
    <name evidence="2" type="ORF">CBLFYP116_03115</name>
</gene>
<protein>
    <submittedName>
        <fullName evidence="2">6-phosphogluconolactonase</fullName>
        <ecNumber evidence="2">3.1.1.31</ecNumber>
    </submittedName>
</protein>
<sequence length="362" mass="40145">MDRYIAVGTLDYRTYKGDMGLHLLRMDGNGKLKMCHSSYDGLNATYVISGLKNGHAYAVSERLDEVQIAHYRLDEESERLCLCSKMKYGSAGGVHIALSPGGGYVLVPCWKSADVIACALDECGDMKGLSNTLKMPEGAGARMRQTQPNPHQIVFDKSGTYFAVPDLGADRLHIIRWNEEDGSMERVRTNQADPGDGPRHGVFHPVHDWFYLFAELECAVYFYEFHGPDPMSVRRQKIELIPRSFWDTYEGPEIQGAEIKVSADGRFLFASLRGYFTEQGYDRIIRLDIDSGTGTLSNPVSFSSGGHCPRAFEFTPDNRYIVVCNQGDGEVVSLEYNSALGEIGGVCDTVTVQEASSLAFLN</sequence>
<dbReference type="SUPFAM" id="SSF50974">
    <property type="entry name" value="Nitrous oxide reductase, N-terminal domain"/>
    <property type="match status" value="1"/>
</dbReference>
<organism evidence="2">
    <name type="scientific">Enterocloster bolteae</name>
    <dbReference type="NCBI Taxonomy" id="208479"/>
    <lineage>
        <taxon>Bacteria</taxon>
        <taxon>Bacillati</taxon>
        <taxon>Bacillota</taxon>
        <taxon>Clostridia</taxon>
        <taxon>Lachnospirales</taxon>
        <taxon>Lachnospiraceae</taxon>
        <taxon>Enterocloster</taxon>
    </lineage>
</organism>
<dbReference type="InterPro" id="IPR011045">
    <property type="entry name" value="N2O_reductase_N"/>
</dbReference>
<name>A0A6N2VY34_9FIRM</name>
<dbReference type="PANTHER" id="PTHR30344">
    <property type="entry name" value="6-PHOSPHOGLUCONOLACTONASE-RELATED"/>
    <property type="match status" value="1"/>
</dbReference>
<dbReference type="InterPro" id="IPR050282">
    <property type="entry name" value="Cycloisomerase_2"/>
</dbReference>
<accession>A0A6N2VY34</accession>
<dbReference type="RefSeq" id="WP_002577731.1">
    <property type="nucleotide sequence ID" value="NZ_CACRTF010000014.1"/>
</dbReference>
<dbReference type="AlphaFoldDB" id="A0A6N2VY34"/>
<dbReference type="PANTHER" id="PTHR30344:SF1">
    <property type="entry name" value="6-PHOSPHOGLUCONOLACTONASE"/>
    <property type="match status" value="1"/>
</dbReference>
<dbReference type="Pfam" id="PF10282">
    <property type="entry name" value="Lactonase"/>
    <property type="match status" value="1"/>
</dbReference>
<comment type="similarity">
    <text evidence="1">Belongs to the cycloisomerase 2 family.</text>
</comment>